<keyword evidence="2" id="KW-1185">Reference proteome</keyword>
<organism evidence="1 2">
    <name type="scientific">Liparis tanakae</name>
    <name type="common">Tanaka's snailfish</name>
    <dbReference type="NCBI Taxonomy" id="230148"/>
    <lineage>
        <taxon>Eukaryota</taxon>
        <taxon>Metazoa</taxon>
        <taxon>Chordata</taxon>
        <taxon>Craniata</taxon>
        <taxon>Vertebrata</taxon>
        <taxon>Euteleostomi</taxon>
        <taxon>Actinopterygii</taxon>
        <taxon>Neopterygii</taxon>
        <taxon>Teleostei</taxon>
        <taxon>Neoteleostei</taxon>
        <taxon>Acanthomorphata</taxon>
        <taxon>Eupercaria</taxon>
        <taxon>Perciformes</taxon>
        <taxon>Cottioidei</taxon>
        <taxon>Cottales</taxon>
        <taxon>Liparidae</taxon>
        <taxon>Liparis</taxon>
    </lineage>
</organism>
<dbReference type="EMBL" id="SRLO01000033">
    <property type="protein sequence ID" value="TNN83349.1"/>
    <property type="molecule type" value="Genomic_DNA"/>
</dbReference>
<accession>A0A4Z2IZC9</accession>
<evidence type="ECO:0000313" key="2">
    <source>
        <dbReference type="Proteomes" id="UP000314294"/>
    </source>
</evidence>
<name>A0A4Z2IZC9_9TELE</name>
<dbReference type="Proteomes" id="UP000314294">
    <property type="component" value="Unassembled WGS sequence"/>
</dbReference>
<protein>
    <submittedName>
        <fullName evidence="1">Uncharacterized protein</fullName>
    </submittedName>
</protein>
<gene>
    <name evidence="1" type="ORF">EYF80_006330</name>
</gene>
<reference evidence="1 2" key="1">
    <citation type="submission" date="2019-03" db="EMBL/GenBank/DDBJ databases">
        <title>First draft genome of Liparis tanakae, snailfish: a comprehensive survey of snailfish specific genes.</title>
        <authorList>
            <person name="Kim W."/>
            <person name="Song I."/>
            <person name="Jeong J.-H."/>
            <person name="Kim D."/>
            <person name="Kim S."/>
            <person name="Ryu S."/>
            <person name="Song J.Y."/>
            <person name="Lee S.K."/>
        </authorList>
    </citation>
    <scope>NUCLEOTIDE SEQUENCE [LARGE SCALE GENOMIC DNA]</scope>
    <source>
        <tissue evidence="1">Muscle</tissue>
    </source>
</reference>
<sequence>MLCWWRNKAAAGEVNRSLWEVGSTLQSRCENGKCCQQLGAYKTSRMQTSAHKEETSSATQTPEMKALAVWGFVIKVSWEPRR</sequence>
<evidence type="ECO:0000313" key="1">
    <source>
        <dbReference type="EMBL" id="TNN83349.1"/>
    </source>
</evidence>
<dbReference type="AlphaFoldDB" id="A0A4Z2IZC9"/>
<comment type="caution">
    <text evidence="1">The sequence shown here is derived from an EMBL/GenBank/DDBJ whole genome shotgun (WGS) entry which is preliminary data.</text>
</comment>
<proteinExistence type="predicted"/>